<dbReference type="Pfam" id="PF23562">
    <property type="entry name" value="AMP-binding_C_3"/>
    <property type="match status" value="1"/>
</dbReference>
<evidence type="ECO:0000256" key="1">
    <source>
        <dbReference type="ARBA" id="ARBA00022741"/>
    </source>
</evidence>
<reference evidence="4 5" key="1">
    <citation type="submission" date="2024-06" db="EMBL/GenBank/DDBJ databases">
        <title>The Natural Products Discovery Center: Release of the First 8490 Sequenced Strains for Exploring Actinobacteria Biosynthetic Diversity.</title>
        <authorList>
            <person name="Kalkreuter E."/>
            <person name="Kautsar S.A."/>
            <person name="Yang D."/>
            <person name="Bader C.D."/>
            <person name="Teijaro C.N."/>
            <person name="Fluegel L."/>
            <person name="Davis C.M."/>
            <person name="Simpson J.R."/>
            <person name="Lauterbach L."/>
            <person name="Steele A.D."/>
            <person name="Gui C."/>
            <person name="Meng S."/>
            <person name="Li G."/>
            <person name="Viehrig K."/>
            <person name="Ye F."/>
            <person name="Su P."/>
            <person name="Kiefer A.F."/>
            <person name="Nichols A."/>
            <person name="Cepeda A.J."/>
            <person name="Yan W."/>
            <person name="Fan B."/>
            <person name="Jiang Y."/>
            <person name="Adhikari A."/>
            <person name="Zheng C.-J."/>
            <person name="Schuster L."/>
            <person name="Cowan T.M."/>
            <person name="Smanski M.J."/>
            <person name="Chevrette M.G."/>
            <person name="De Carvalho L.P.S."/>
            <person name="Shen B."/>
        </authorList>
    </citation>
    <scope>NUCLEOTIDE SEQUENCE [LARGE SCALE GENOMIC DNA]</scope>
    <source>
        <strain evidence="4 5">NPDC052347</strain>
    </source>
</reference>
<dbReference type="RefSeq" id="WP_109279822.1">
    <property type="nucleotide sequence ID" value="NZ_JBFAUK010000026.1"/>
</dbReference>
<dbReference type="Gene3D" id="3.40.50.12780">
    <property type="entry name" value="N-terminal domain of ligase-like"/>
    <property type="match status" value="1"/>
</dbReference>
<evidence type="ECO:0000313" key="4">
    <source>
        <dbReference type="EMBL" id="MEV5509991.1"/>
    </source>
</evidence>
<name>A0ABV3K4B1_STRON</name>
<dbReference type="CDD" id="cd05907">
    <property type="entry name" value="VL_LC_FACS_like"/>
    <property type="match status" value="1"/>
</dbReference>
<dbReference type="EMBL" id="JBFAUK010000026">
    <property type="protein sequence ID" value="MEV5509991.1"/>
    <property type="molecule type" value="Genomic_DNA"/>
</dbReference>
<dbReference type="PANTHER" id="PTHR43272">
    <property type="entry name" value="LONG-CHAIN-FATTY-ACID--COA LIGASE"/>
    <property type="match status" value="1"/>
</dbReference>
<gene>
    <name evidence="4" type="ORF">AB0L16_26730</name>
</gene>
<comment type="caution">
    <text evidence="4">The sequence shown here is derived from an EMBL/GenBank/DDBJ whole genome shotgun (WGS) entry which is preliminary data.</text>
</comment>
<keyword evidence="5" id="KW-1185">Reference proteome</keyword>
<accession>A0ABV3K4B1</accession>
<evidence type="ECO:0000259" key="3">
    <source>
        <dbReference type="Pfam" id="PF00501"/>
    </source>
</evidence>
<organism evidence="4 5">
    <name type="scientific">Streptomyces orinoci</name>
    <name type="common">Streptoverticillium orinoci</name>
    <dbReference type="NCBI Taxonomy" id="67339"/>
    <lineage>
        <taxon>Bacteria</taxon>
        <taxon>Bacillati</taxon>
        <taxon>Actinomycetota</taxon>
        <taxon>Actinomycetes</taxon>
        <taxon>Kitasatosporales</taxon>
        <taxon>Streptomycetaceae</taxon>
        <taxon>Streptomyces</taxon>
    </lineage>
</organism>
<protein>
    <submittedName>
        <fullName evidence="4">AMP-dependent synthetase/ligase</fullName>
    </submittedName>
</protein>
<keyword evidence="1" id="KW-0547">Nucleotide-binding</keyword>
<dbReference type="InterPro" id="IPR042099">
    <property type="entry name" value="ANL_N_sf"/>
</dbReference>
<sequence length="609" mass="66166">MPHITVPPLVPAPRTGQLADLVFQQAAEHPQRVVLGRKTAGRWQEVTAAAFRDEVLALAKGLLAQGVAPGDRVALLSRNRYEWTLFDFALWCVGAQSVPLYSDSPAEQVYWTLQDAEVTACVVEHEDHAMTVGSLIGRLPRLARLWQLDAGAVRELTAAGAGVPDAEVHRRRAAVRPWTPATVVYTPGTTGRPKGCVLTHANFMAATDNIVQGYSPVFGRPGRPAATLLLLPLPHILGRTVQVAALRGGVRLGHLQLPPGDRLFSELRAFGPTFLCTVPYLFERVFQATRRDFERGGRAALFDRAVEVAVRYAQAREEQSFGTGPGPGPALRIQRRRFDRSVYATVRRQLGGRLRHAICGGAPLERRLGLFFAAAGITVIEGYGLTETAAAATANPPARPRFGTVGPPVPGTAVRIAEDGEVWLRGEQVFTGYLDDPRATGAALGDGWLATGDLGALDENGYLTIAGRKSELLTTSGGARTLPTALEDRVRAHPLVDRCMVVGNGRPYLAALITLDHQAVEHWLAMRGRSLPGTADLVRDTELEAEIRQAVVMANTQFPGAEPIRTFRILTGRFTERHGLLTPTMKLRRKAVEKAYATEVETLYRRSGS</sequence>
<evidence type="ECO:0000313" key="5">
    <source>
        <dbReference type="Proteomes" id="UP001552594"/>
    </source>
</evidence>
<keyword evidence="2" id="KW-0067">ATP-binding</keyword>
<dbReference type="Pfam" id="PF00501">
    <property type="entry name" value="AMP-binding"/>
    <property type="match status" value="1"/>
</dbReference>
<evidence type="ECO:0000256" key="2">
    <source>
        <dbReference type="ARBA" id="ARBA00022840"/>
    </source>
</evidence>
<dbReference type="PANTHER" id="PTHR43272:SF33">
    <property type="entry name" value="AMP-BINDING DOMAIN-CONTAINING PROTEIN-RELATED"/>
    <property type="match status" value="1"/>
</dbReference>
<dbReference type="SUPFAM" id="SSF56801">
    <property type="entry name" value="Acetyl-CoA synthetase-like"/>
    <property type="match status" value="1"/>
</dbReference>
<dbReference type="InterPro" id="IPR000873">
    <property type="entry name" value="AMP-dep_synth/lig_dom"/>
</dbReference>
<feature type="domain" description="AMP-dependent synthetase/ligase" evidence="3">
    <location>
        <begin position="23"/>
        <end position="434"/>
    </location>
</feature>
<proteinExistence type="predicted"/>
<dbReference type="Proteomes" id="UP001552594">
    <property type="component" value="Unassembled WGS sequence"/>
</dbReference>